<dbReference type="Proteomes" id="UP001408356">
    <property type="component" value="Unassembled WGS sequence"/>
</dbReference>
<evidence type="ECO:0000313" key="4">
    <source>
        <dbReference type="EMBL" id="KAK9419381.1"/>
    </source>
</evidence>
<evidence type="ECO:0000256" key="3">
    <source>
        <dbReference type="SAM" id="MobiDB-lite"/>
    </source>
</evidence>
<dbReference type="PANTHER" id="PTHR37534">
    <property type="entry name" value="TRANSCRIPTIONAL ACTIVATOR PROTEIN UGA3"/>
    <property type="match status" value="1"/>
</dbReference>
<organism evidence="4 5">
    <name type="scientific">Seiridium unicorne</name>
    <dbReference type="NCBI Taxonomy" id="138068"/>
    <lineage>
        <taxon>Eukaryota</taxon>
        <taxon>Fungi</taxon>
        <taxon>Dikarya</taxon>
        <taxon>Ascomycota</taxon>
        <taxon>Pezizomycotina</taxon>
        <taxon>Sordariomycetes</taxon>
        <taxon>Xylariomycetidae</taxon>
        <taxon>Amphisphaeriales</taxon>
        <taxon>Sporocadaceae</taxon>
        <taxon>Seiridium</taxon>
    </lineage>
</organism>
<keyword evidence="5" id="KW-1185">Reference proteome</keyword>
<accession>A0ABR2UYL0</accession>
<comment type="caution">
    <text evidence="4">The sequence shown here is derived from an EMBL/GenBank/DDBJ whole genome shotgun (WGS) entry which is preliminary data.</text>
</comment>
<comment type="subcellular location">
    <subcellularLocation>
        <location evidence="1">Nucleus</location>
    </subcellularLocation>
</comment>
<proteinExistence type="predicted"/>
<gene>
    <name evidence="4" type="ORF">SUNI508_07356</name>
</gene>
<evidence type="ECO:0000256" key="1">
    <source>
        <dbReference type="ARBA" id="ARBA00004123"/>
    </source>
</evidence>
<dbReference type="PANTHER" id="PTHR37534:SF48">
    <property type="entry name" value="FINGER DOMAIN PROTEIN, PUTATIVE-RELATED"/>
    <property type="match status" value="1"/>
</dbReference>
<feature type="region of interest" description="Disordered" evidence="3">
    <location>
        <begin position="220"/>
        <end position="264"/>
    </location>
</feature>
<name>A0ABR2UYL0_9PEZI</name>
<dbReference type="InterPro" id="IPR021858">
    <property type="entry name" value="Fun_TF"/>
</dbReference>
<dbReference type="Pfam" id="PF11951">
    <property type="entry name" value="Fungal_trans_2"/>
    <property type="match status" value="2"/>
</dbReference>
<sequence length="423" mass="47099">MRLHPDSVPDSLEGGIVYDPVPQLYNEAQIIFDGVHYFNDRVSSDLISIATHFNPYQVPLTKVDKIPMQQSAYEDWRAHLEGARRIVQIRGGLKEIIRTNTYIKPLLAFFIAIDVMAATTAPSTHRCMYSATTMALHYWEIEPGIFQSNLAISMPCPEELFQVLILVNYLRAISSKKNLTSRRHAGTRMVLEKLQSFSAVQWAMKMKGFRGWKPSGDGVDFDTTASEHGETSSPPTAKGPRSQGTTPISSKPSPTLKREASDTPEPTAQITDLWLNIGIVYRSAVLLYAIRTLIADLSEDKDILFTKDSPHLNLEALCLEHRRALVECLTPIFSDATNAHQFGKLVYFPMFVCGMELGSADKEVQDFVAQGLETVGTACGTLGPISAADELRGYWAASAEKGEGEHVTWDEWFEGKPDFIFGF</sequence>
<protein>
    <submittedName>
        <fullName evidence="4">Fungal-specific transcription factor domain-containing protein</fullName>
    </submittedName>
</protein>
<feature type="compositionally biased region" description="Polar residues" evidence="3">
    <location>
        <begin position="242"/>
        <end position="253"/>
    </location>
</feature>
<evidence type="ECO:0000313" key="5">
    <source>
        <dbReference type="Proteomes" id="UP001408356"/>
    </source>
</evidence>
<reference evidence="4 5" key="1">
    <citation type="journal article" date="2024" name="J. Plant Pathol.">
        <title>Sequence and assembly of the genome of Seiridium unicorne, isolate CBS 538.82, causal agent of cypress canker disease.</title>
        <authorList>
            <person name="Scali E."/>
            <person name="Rocca G.D."/>
            <person name="Danti R."/>
            <person name="Garbelotto M."/>
            <person name="Barberini S."/>
            <person name="Baroncelli R."/>
            <person name="Emiliani G."/>
        </authorList>
    </citation>
    <scope>NUCLEOTIDE SEQUENCE [LARGE SCALE GENOMIC DNA]</scope>
    <source>
        <strain evidence="4 5">BM-138-508</strain>
    </source>
</reference>
<keyword evidence="2" id="KW-0539">Nucleus</keyword>
<evidence type="ECO:0000256" key="2">
    <source>
        <dbReference type="ARBA" id="ARBA00023242"/>
    </source>
</evidence>
<dbReference type="EMBL" id="JARVKF010000320">
    <property type="protein sequence ID" value="KAK9419381.1"/>
    <property type="molecule type" value="Genomic_DNA"/>
</dbReference>